<name>A0A0E9V0Q6_ANGAN</name>
<protein>
    <submittedName>
        <fullName evidence="2">Uncharacterized protein</fullName>
    </submittedName>
</protein>
<reference evidence="2" key="1">
    <citation type="submission" date="2014-11" db="EMBL/GenBank/DDBJ databases">
        <authorList>
            <person name="Amaro Gonzalez C."/>
        </authorList>
    </citation>
    <scope>NUCLEOTIDE SEQUENCE</scope>
</reference>
<sequence length="29" mass="3354">MSPLKECIYNTYIYMCVCACVFVCVRVCV</sequence>
<dbReference type="AlphaFoldDB" id="A0A0E9V0Q6"/>
<accession>A0A0E9V0Q6</accession>
<dbReference type="EMBL" id="GBXM01037774">
    <property type="protein sequence ID" value="JAH70803.1"/>
    <property type="molecule type" value="Transcribed_RNA"/>
</dbReference>
<organism evidence="2">
    <name type="scientific">Anguilla anguilla</name>
    <name type="common">European freshwater eel</name>
    <name type="synonym">Muraena anguilla</name>
    <dbReference type="NCBI Taxonomy" id="7936"/>
    <lineage>
        <taxon>Eukaryota</taxon>
        <taxon>Metazoa</taxon>
        <taxon>Chordata</taxon>
        <taxon>Craniata</taxon>
        <taxon>Vertebrata</taxon>
        <taxon>Euteleostomi</taxon>
        <taxon>Actinopterygii</taxon>
        <taxon>Neopterygii</taxon>
        <taxon>Teleostei</taxon>
        <taxon>Anguilliformes</taxon>
        <taxon>Anguillidae</taxon>
        <taxon>Anguilla</taxon>
    </lineage>
</organism>
<evidence type="ECO:0000256" key="1">
    <source>
        <dbReference type="SAM" id="Phobius"/>
    </source>
</evidence>
<keyword evidence="1" id="KW-0472">Membrane</keyword>
<proteinExistence type="predicted"/>
<reference evidence="2" key="2">
    <citation type="journal article" date="2015" name="Fish Shellfish Immunol.">
        <title>Early steps in the European eel (Anguilla anguilla)-Vibrio vulnificus interaction in the gills: Role of the RtxA13 toxin.</title>
        <authorList>
            <person name="Callol A."/>
            <person name="Pajuelo D."/>
            <person name="Ebbesson L."/>
            <person name="Teles M."/>
            <person name="MacKenzie S."/>
            <person name="Amaro C."/>
        </authorList>
    </citation>
    <scope>NUCLEOTIDE SEQUENCE</scope>
</reference>
<feature type="transmembrane region" description="Helical" evidence="1">
    <location>
        <begin position="12"/>
        <end position="28"/>
    </location>
</feature>
<evidence type="ECO:0000313" key="2">
    <source>
        <dbReference type="EMBL" id="JAH70803.1"/>
    </source>
</evidence>
<keyword evidence="1" id="KW-0812">Transmembrane</keyword>
<keyword evidence="1" id="KW-1133">Transmembrane helix</keyword>